<feature type="non-terminal residue" evidence="4">
    <location>
        <position position="58"/>
    </location>
</feature>
<organism evidence="4 5">
    <name type="scientific">Prorocentrum cordatum</name>
    <dbReference type="NCBI Taxonomy" id="2364126"/>
    <lineage>
        <taxon>Eukaryota</taxon>
        <taxon>Sar</taxon>
        <taxon>Alveolata</taxon>
        <taxon>Dinophyceae</taxon>
        <taxon>Prorocentrales</taxon>
        <taxon>Prorocentraceae</taxon>
        <taxon>Prorocentrum</taxon>
    </lineage>
</organism>
<protein>
    <recommendedName>
        <fullName evidence="3">Acid ceramidase N-terminal domain-containing protein</fullName>
    </recommendedName>
</protein>
<name>A0ABN9WTD8_9DINO</name>
<keyword evidence="2" id="KW-0732">Signal</keyword>
<evidence type="ECO:0000256" key="1">
    <source>
        <dbReference type="SAM" id="MobiDB-lite"/>
    </source>
</evidence>
<evidence type="ECO:0000256" key="2">
    <source>
        <dbReference type="SAM" id="SignalP"/>
    </source>
</evidence>
<proteinExistence type="predicted"/>
<dbReference type="EMBL" id="CAUYUJ010019075">
    <property type="protein sequence ID" value="CAK0888447.1"/>
    <property type="molecule type" value="Genomic_DNA"/>
</dbReference>
<reference evidence="4" key="1">
    <citation type="submission" date="2023-10" db="EMBL/GenBank/DDBJ databases">
        <authorList>
            <person name="Chen Y."/>
            <person name="Shah S."/>
            <person name="Dougan E. K."/>
            <person name="Thang M."/>
            <person name="Chan C."/>
        </authorList>
    </citation>
    <scope>NUCLEOTIDE SEQUENCE [LARGE SCALE GENOMIC DNA]</scope>
</reference>
<feature type="domain" description="Acid ceramidase N-terminal" evidence="3">
    <location>
        <begin position="29"/>
        <end position="53"/>
    </location>
</feature>
<dbReference type="Pfam" id="PF15508">
    <property type="entry name" value="NAAA-beta"/>
    <property type="match status" value="1"/>
</dbReference>
<evidence type="ECO:0000313" key="5">
    <source>
        <dbReference type="Proteomes" id="UP001189429"/>
    </source>
</evidence>
<sequence length="58" mass="6267">MACCTRPLALLATALAAASAGGSLRAPRTPPRYSVDLSRPPRERWAEPLQDFLEKEGT</sequence>
<dbReference type="InterPro" id="IPR029130">
    <property type="entry name" value="Acid_ceramidase_N"/>
</dbReference>
<feature type="signal peptide" evidence="2">
    <location>
        <begin position="1"/>
        <end position="20"/>
    </location>
</feature>
<gene>
    <name evidence="4" type="ORF">PCOR1329_LOCUS69242</name>
</gene>
<keyword evidence="5" id="KW-1185">Reference proteome</keyword>
<feature type="region of interest" description="Disordered" evidence="1">
    <location>
        <begin position="19"/>
        <end position="58"/>
    </location>
</feature>
<accession>A0ABN9WTD8</accession>
<evidence type="ECO:0000259" key="3">
    <source>
        <dbReference type="Pfam" id="PF15508"/>
    </source>
</evidence>
<dbReference type="Proteomes" id="UP001189429">
    <property type="component" value="Unassembled WGS sequence"/>
</dbReference>
<comment type="caution">
    <text evidence="4">The sequence shown here is derived from an EMBL/GenBank/DDBJ whole genome shotgun (WGS) entry which is preliminary data.</text>
</comment>
<evidence type="ECO:0000313" key="4">
    <source>
        <dbReference type="EMBL" id="CAK0888447.1"/>
    </source>
</evidence>
<feature type="chain" id="PRO_5045280699" description="Acid ceramidase N-terminal domain-containing protein" evidence="2">
    <location>
        <begin position="21"/>
        <end position="58"/>
    </location>
</feature>
<feature type="compositionally biased region" description="Basic and acidic residues" evidence="1">
    <location>
        <begin position="39"/>
        <end position="58"/>
    </location>
</feature>